<dbReference type="EMBL" id="KB445639">
    <property type="protein sequence ID" value="EMD67881.1"/>
    <property type="molecule type" value="Genomic_DNA"/>
</dbReference>
<dbReference type="GeneID" id="19136045"/>
<feature type="signal peptide" evidence="1">
    <location>
        <begin position="1"/>
        <end position="18"/>
    </location>
</feature>
<feature type="chain" id="PRO_5004026708" description="Cyanovirin-N domain-containing protein" evidence="1">
    <location>
        <begin position="19"/>
        <end position="94"/>
    </location>
</feature>
<dbReference type="KEGG" id="bsc:COCSADRAFT_294188"/>
<sequence length="94" mass="10216">MKLNTIMLLPAFATAIHAWTLVLGGQVFDGKGNRGCSRVTANAGSRLDWDRAILSSCCVHLYSDAGCSKQNGYSCSDWEKNLGQNVRAFKVTDC</sequence>
<dbReference type="eggNOG" id="ENOG502T17J">
    <property type="taxonomic scope" value="Eukaryota"/>
</dbReference>
<name>M2TF61_COCSN</name>
<evidence type="ECO:0000256" key="1">
    <source>
        <dbReference type="SAM" id="SignalP"/>
    </source>
</evidence>
<protein>
    <recommendedName>
        <fullName evidence="4">Cyanovirin-N domain-containing protein</fullName>
    </recommendedName>
</protein>
<accession>M2TF61</accession>
<evidence type="ECO:0000313" key="2">
    <source>
        <dbReference type="EMBL" id="EMD67881.1"/>
    </source>
</evidence>
<gene>
    <name evidence="2" type="ORF">COCSADRAFT_294188</name>
</gene>
<reference evidence="2 3" key="1">
    <citation type="journal article" date="2012" name="PLoS Pathog.">
        <title>Diverse lifestyles and strategies of plant pathogenesis encoded in the genomes of eighteen Dothideomycetes fungi.</title>
        <authorList>
            <person name="Ohm R.A."/>
            <person name="Feau N."/>
            <person name="Henrissat B."/>
            <person name="Schoch C.L."/>
            <person name="Horwitz B.A."/>
            <person name="Barry K.W."/>
            <person name="Condon B.J."/>
            <person name="Copeland A.C."/>
            <person name="Dhillon B."/>
            <person name="Glaser F."/>
            <person name="Hesse C.N."/>
            <person name="Kosti I."/>
            <person name="LaButti K."/>
            <person name="Lindquist E.A."/>
            <person name="Lucas S."/>
            <person name="Salamov A.A."/>
            <person name="Bradshaw R.E."/>
            <person name="Ciuffetti L."/>
            <person name="Hamelin R.C."/>
            <person name="Kema G.H.J."/>
            <person name="Lawrence C."/>
            <person name="Scott J.A."/>
            <person name="Spatafora J.W."/>
            <person name="Turgeon B.G."/>
            <person name="de Wit P.J.G.M."/>
            <person name="Zhong S."/>
            <person name="Goodwin S.B."/>
            <person name="Grigoriev I.V."/>
        </authorList>
    </citation>
    <scope>NUCLEOTIDE SEQUENCE [LARGE SCALE GENOMIC DNA]</scope>
    <source>
        <strain evidence="3">ND90Pr / ATCC 201652</strain>
    </source>
</reference>
<dbReference type="HOGENOM" id="CLU_2334760_0_0_1"/>
<dbReference type="AlphaFoldDB" id="M2TF61"/>
<organism evidence="2 3">
    <name type="scientific">Cochliobolus sativus (strain ND90Pr / ATCC 201652)</name>
    <name type="common">Common root rot and spot blotch fungus</name>
    <name type="synonym">Bipolaris sorokiniana</name>
    <dbReference type="NCBI Taxonomy" id="665912"/>
    <lineage>
        <taxon>Eukaryota</taxon>
        <taxon>Fungi</taxon>
        <taxon>Dikarya</taxon>
        <taxon>Ascomycota</taxon>
        <taxon>Pezizomycotina</taxon>
        <taxon>Dothideomycetes</taxon>
        <taxon>Pleosporomycetidae</taxon>
        <taxon>Pleosporales</taxon>
        <taxon>Pleosporineae</taxon>
        <taxon>Pleosporaceae</taxon>
        <taxon>Bipolaris</taxon>
    </lineage>
</organism>
<evidence type="ECO:0008006" key="4">
    <source>
        <dbReference type="Google" id="ProtNLM"/>
    </source>
</evidence>
<dbReference type="RefSeq" id="XP_007697426.1">
    <property type="nucleotide sequence ID" value="XM_007699236.1"/>
</dbReference>
<reference evidence="3" key="2">
    <citation type="journal article" date="2013" name="PLoS Genet.">
        <title>Comparative genome structure, secondary metabolite, and effector coding capacity across Cochliobolus pathogens.</title>
        <authorList>
            <person name="Condon B.J."/>
            <person name="Leng Y."/>
            <person name="Wu D."/>
            <person name="Bushley K.E."/>
            <person name="Ohm R.A."/>
            <person name="Otillar R."/>
            <person name="Martin J."/>
            <person name="Schackwitz W."/>
            <person name="Grimwood J."/>
            <person name="MohdZainudin N."/>
            <person name="Xue C."/>
            <person name="Wang R."/>
            <person name="Manning V.A."/>
            <person name="Dhillon B."/>
            <person name="Tu Z.J."/>
            <person name="Steffenson B.J."/>
            <person name="Salamov A."/>
            <person name="Sun H."/>
            <person name="Lowry S."/>
            <person name="LaButti K."/>
            <person name="Han J."/>
            <person name="Copeland A."/>
            <person name="Lindquist E."/>
            <person name="Barry K."/>
            <person name="Schmutz J."/>
            <person name="Baker S.E."/>
            <person name="Ciuffetti L.M."/>
            <person name="Grigoriev I.V."/>
            <person name="Zhong S."/>
            <person name="Turgeon B.G."/>
        </authorList>
    </citation>
    <scope>NUCLEOTIDE SEQUENCE [LARGE SCALE GENOMIC DNA]</scope>
    <source>
        <strain evidence="3">ND90Pr / ATCC 201652</strain>
    </source>
</reference>
<dbReference type="OrthoDB" id="2355426at2759"/>
<dbReference type="Proteomes" id="UP000016934">
    <property type="component" value="Unassembled WGS sequence"/>
</dbReference>
<proteinExistence type="predicted"/>
<keyword evidence="3" id="KW-1185">Reference proteome</keyword>
<keyword evidence="1" id="KW-0732">Signal</keyword>
<evidence type="ECO:0000313" key="3">
    <source>
        <dbReference type="Proteomes" id="UP000016934"/>
    </source>
</evidence>
<dbReference type="OMA" id="PMANAWI"/>